<reference evidence="1" key="1">
    <citation type="submission" date="2022-06" db="EMBL/GenBank/DDBJ databases">
        <title>Fusarium solani species complex genomes reveal bases of compartmentalisation and animal pathogenesis.</title>
        <authorList>
            <person name="Tsai I.J."/>
        </authorList>
    </citation>
    <scope>NUCLEOTIDE SEQUENCE</scope>
    <source>
        <strain evidence="1">Fu6.1</strain>
    </source>
</reference>
<accession>A0ACC0QUX3</accession>
<name>A0ACC0QUX3_9HYPO</name>
<sequence length="217" mass="22837">MVSHKFLVAIAAMSLATGSSAGPCIPQSPVTTETVTSSGTETSLTTVSSTEVASSTETTISSATETASTTEKVTSFSTTETPSTTAAPTSTTTTEEEIIITMAKRSFQDGPPLRRNVHCEVNGSPRAISPVDEFNEERPGVPISIEGCYQRCKDRANAESSCKSFSFSYGHLGQPLCDLFGGSVSESVSTLDHAEVSLWFDLVCGSPSEKGWEPSDS</sequence>
<protein>
    <submittedName>
        <fullName evidence="1">Apple domain-containing protein</fullName>
    </submittedName>
</protein>
<dbReference type="EMBL" id="CM046508">
    <property type="protein sequence ID" value="KAI8666046.1"/>
    <property type="molecule type" value="Genomic_DNA"/>
</dbReference>
<proteinExistence type="predicted"/>
<organism evidence="1 2">
    <name type="scientific">Fusarium keratoplasticum</name>
    <dbReference type="NCBI Taxonomy" id="1328300"/>
    <lineage>
        <taxon>Eukaryota</taxon>
        <taxon>Fungi</taxon>
        <taxon>Dikarya</taxon>
        <taxon>Ascomycota</taxon>
        <taxon>Pezizomycotina</taxon>
        <taxon>Sordariomycetes</taxon>
        <taxon>Hypocreomycetidae</taxon>
        <taxon>Hypocreales</taxon>
        <taxon>Nectriaceae</taxon>
        <taxon>Fusarium</taxon>
        <taxon>Fusarium solani species complex</taxon>
    </lineage>
</organism>
<gene>
    <name evidence="1" type="ORF">NCS57_00828100</name>
</gene>
<evidence type="ECO:0000313" key="2">
    <source>
        <dbReference type="Proteomes" id="UP001065298"/>
    </source>
</evidence>
<dbReference type="Proteomes" id="UP001065298">
    <property type="component" value="Chromosome 6"/>
</dbReference>
<evidence type="ECO:0000313" key="1">
    <source>
        <dbReference type="EMBL" id="KAI8666046.1"/>
    </source>
</evidence>
<keyword evidence="2" id="KW-1185">Reference proteome</keyword>
<comment type="caution">
    <text evidence="1">The sequence shown here is derived from an EMBL/GenBank/DDBJ whole genome shotgun (WGS) entry which is preliminary data.</text>
</comment>